<keyword evidence="1" id="KW-1133">Transmembrane helix</keyword>
<accession>A0AAP2CQQ6</accession>
<keyword evidence="1" id="KW-0812">Transmembrane</keyword>
<protein>
    <submittedName>
        <fullName evidence="2">Uncharacterized protein</fullName>
    </submittedName>
</protein>
<sequence>MSESILAEITPSPPRRFVGLGILWVLAAILIGLAIKHETEAGTSLFLVGFAAFTMFWAEAVRRATRTHLYLTEEHLRDSRGRVLARFEDMVKVDRGTFAFKPSNGFVLVLSVKPPAIWAPGLYWRLGRRIGVGGVTSAAQTKTMAEIIAFRIAQREMDAAAKREAEEG</sequence>
<comment type="caution">
    <text evidence="2">The sequence shown here is derived from an EMBL/GenBank/DDBJ whole genome shotgun (WGS) entry which is preliminary data.</text>
</comment>
<name>A0AAP2CQQ6_9RHOB</name>
<evidence type="ECO:0000256" key="1">
    <source>
        <dbReference type="SAM" id="Phobius"/>
    </source>
</evidence>
<reference evidence="2 3" key="1">
    <citation type="journal article" date="2021" name="Arch. Microbiol.">
        <title>Harenicola maris gen. nov., sp. nov. isolated from the Sea of Japan shallow sediments.</title>
        <authorList>
            <person name="Romanenko L.A."/>
            <person name="Kurilenko V.V."/>
            <person name="Chernysheva N.Y."/>
            <person name="Tekutyeva L.A."/>
            <person name="Velansky P.V."/>
            <person name="Svetashev V.I."/>
            <person name="Isaeva M.P."/>
        </authorList>
    </citation>
    <scope>NUCLEOTIDE SEQUENCE [LARGE SCALE GENOMIC DNA]</scope>
    <source>
        <strain evidence="2 3">KMM 3653</strain>
    </source>
</reference>
<organism evidence="2 3">
    <name type="scientific">Harenicola maris</name>
    <dbReference type="NCBI Taxonomy" id="2841044"/>
    <lineage>
        <taxon>Bacteria</taxon>
        <taxon>Pseudomonadati</taxon>
        <taxon>Pseudomonadota</taxon>
        <taxon>Alphaproteobacteria</taxon>
        <taxon>Rhodobacterales</taxon>
        <taxon>Paracoccaceae</taxon>
        <taxon>Harenicola</taxon>
    </lineage>
</organism>
<dbReference type="RefSeq" id="WP_327795012.1">
    <property type="nucleotide sequence ID" value="NZ_JADQAZ010000003.1"/>
</dbReference>
<dbReference type="Proteomes" id="UP001315686">
    <property type="component" value="Unassembled WGS sequence"/>
</dbReference>
<keyword evidence="3" id="KW-1185">Reference proteome</keyword>
<dbReference type="AlphaFoldDB" id="A0AAP2CQQ6"/>
<dbReference type="EMBL" id="JADQAZ010000003">
    <property type="protein sequence ID" value="MBT0958792.1"/>
    <property type="molecule type" value="Genomic_DNA"/>
</dbReference>
<feature type="transmembrane region" description="Helical" evidence="1">
    <location>
        <begin position="17"/>
        <end position="35"/>
    </location>
</feature>
<keyword evidence="1" id="KW-0472">Membrane</keyword>
<gene>
    <name evidence="2" type="ORF">IV417_15490</name>
</gene>
<evidence type="ECO:0000313" key="2">
    <source>
        <dbReference type="EMBL" id="MBT0958792.1"/>
    </source>
</evidence>
<proteinExistence type="predicted"/>
<feature type="transmembrane region" description="Helical" evidence="1">
    <location>
        <begin position="41"/>
        <end position="58"/>
    </location>
</feature>
<evidence type="ECO:0000313" key="3">
    <source>
        <dbReference type="Proteomes" id="UP001315686"/>
    </source>
</evidence>